<organism evidence="1 2">
    <name type="scientific">Natronoglomus mannanivorans</name>
    <dbReference type="NCBI Taxonomy" id="2979990"/>
    <lineage>
        <taxon>Archaea</taxon>
        <taxon>Methanobacteriati</taxon>
        <taxon>Methanobacteriota</taxon>
        <taxon>Stenosarchaea group</taxon>
        <taxon>Halobacteria</taxon>
        <taxon>Halobacteriales</taxon>
        <taxon>Natrialbaceae</taxon>
        <taxon>Natronoglomus</taxon>
    </lineage>
</organism>
<evidence type="ECO:0000313" key="2">
    <source>
        <dbReference type="Proteomes" id="UP001321018"/>
    </source>
</evidence>
<reference evidence="1" key="1">
    <citation type="submission" date="2022-09" db="EMBL/GenBank/DDBJ databases">
        <title>Enrichment on poylsaccharides allowed isolation of novel metabolic and taxonomic groups of Haloarchaea.</title>
        <authorList>
            <person name="Sorokin D.Y."/>
            <person name="Elcheninov A.G."/>
            <person name="Khizhniak T.V."/>
            <person name="Kolganova T.V."/>
            <person name="Kublanov I.V."/>
        </authorList>
    </citation>
    <scope>NUCLEOTIDE SEQUENCE</scope>
    <source>
        <strain evidence="1">AArc-xg1-1</strain>
    </source>
</reference>
<dbReference type="Gene3D" id="1.10.10.10">
    <property type="entry name" value="Winged helix-like DNA-binding domain superfamily/Winged helix DNA-binding domain"/>
    <property type="match status" value="1"/>
</dbReference>
<evidence type="ECO:0000313" key="1">
    <source>
        <dbReference type="EMBL" id="MCU4740391.1"/>
    </source>
</evidence>
<dbReference type="AlphaFoldDB" id="A0AAP3E0H4"/>
<protein>
    <submittedName>
        <fullName evidence="1">Transcriptional regulator</fullName>
    </submittedName>
</protein>
<sequence length="102" mass="11941">MDTSSYDSVFDALAASERRQLLIALLEHDSQETSILLGVPWRISQSDDERVRHHHVHLPKLEEYGFIEWDRAEQRVTKGDRFDEIEPVVELLCEHQTPVPNY</sequence>
<name>A0AAP3E0H4_9EURY</name>
<gene>
    <name evidence="1" type="ORF">OB960_03145</name>
</gene>
<proteinExistence type="predicted"/>
<dbReference type="InterPro" id="IPR036388">
    <property type="entry name" value="WH-like_DNA-bd_sf"/>
</dbReference>
<dbReference type="Proteomes" id="UP001321018">
    <property type="component" value="Unassembled WGS sequence"/>
</dbReference>
<dbReference type="RefSeq" id="WP_338002225.1">
    <property type="nucleotide sequence ID" value="NZ_JAOPKA010000001.1"/>
</dbReference>
<comment type="caution">
    <text evidence="1">The sequence shown here is derived from an EMBL/GenBank/DDBJ whole genome shotgun (WGS) entry which is preliminary data.</text>
</comment>
<dbReference type="EMBL" id="JAOPKA010000001">
    <property type="protein sequence ID" value="MCU4740391.1"/>
    <property type="molecule type" value="Genomic_DNA"/>
</dbReference>
<accession>A0AAP3E0H4</accession>